<dbReference type="InterPro" id="IPR001789">
    <property type="entry name" value="Sig_transdc_resp-reg_receiver"/>
</dbReference>
<keyword evidence="2" id="KW-0238">DNA-binding</keyword>
<dbReference type="InterPro" id="IPR016032">
    <property type="entry name" value="Sig_transdc_resp-reg_C-effctor"/>
</dbReference>
<protein>
    <submittedName>
        <fullName evidence="6">Response regulator transcription factor</fullName>
    </submittedName>
</protein>
<reference evidence="6" key="1">
    <citation type="submission" date="2023-05" db="EMBL/GenBank/DDBJ databases">
        <authorList>
            <person name="Zhang X."/>
        </authorList>
    </citation>
    <scope>NUCLEOTIDE SEQUENCE</scope>
    <source>
        <strain evidence="6">BD1B2-1</strain>
    </source>
</reference>
<dbReference type="InterPro" id="IPR039420">
    <property type="entry name" value="WalR-like"/>
</dbReference>
<sequence>MEKIKVFLIDDHPMIIEGLKSSLSNTDTVDVVGAAINAFEGITFLKNNQVEVVLLDINLPDINGVEVCGKIRNEFPDVRIIALTTFNQYDYISEMMQSGASGYVLKNATRDELVEAIHAVKANKKYFSAEVTETLLQRSGDTANKIPKLTRREKEILALVAQGLTNQEIADKLFISILTVISHRKNLLTKFEVTNTAALISFAMKHQLL</sequence>
<dbReference type="PROSITE" id="PS00622">
    <property type="entry name" value="HTH_LUXR_1"/>
    <property type="match status" value="1"/>
</dbReference>
<feature type="modified residue" description="4-aspartylphosphate" evidence="3">
    <location>
        <position position="56"/>
    </location>
</feature>
<comment type="caution">
    <text evidence="6">The sequence shown here is derived from an EMBL/GenBank/DDBJ whole genome shotgun (WGS) entry which is preliminary data.</text>
</comment>
<dbReference type="AlphaFoldDB" id="A0AAE3R4V5"/>
<dbReference type="Pfam" id="PF00072">
    <property type="entry name" value="Response_reg"/>
    <property type="match status" value="1"/>
</dbReference>
<evidence type="ECO:0000259" key="4">
    <source>
        <dbReference type="PROSITE" id="PS50043"/>
    </source>
</evidence>
<dbReference type="PANTHER" id="PTHR43214:SF43">
    <property type="entry name" value="TWO-COMPONENT RESPONSE REGULATOR"/>
    <property type="match status" value="1"/>
</dbReference>
<evidence type="ECO:0000256" key="1">
    <source>
        <dbReference type="ARBA" id="ARBA00022553"/>
    </source>
</evidence>
<dbReference type="PROSITE" id="PS50043">
    <property type="entry name" value="HTH_LUXR_2"/>
    <property type="match status" value="1"/>
</dbReference>
<dbReference type="PANTHER" id="PTHR43214">
    <property type="entry name" value="TWO-COMPONENT RESPONSE REGULATOR"/>
    <property type="match status" value="1"/>
</dbReference>
<name>A0AAE3R4V5_9BACT</name>
<dbReference type="GO" id="GO:0003677">
    <property type="term" value="F:DNA binding"/>
    <property type="evidence" value="ECO:0007669"/>
    <property type="project" value="UniProtKB-KW"/>
</dbReference>
<dbReference type="GO" id="GO:0006355">
    <property type="term" value="P:regulation of DNA-templated transcription"/>
    <property type="evidence" value="ECO:0007669"/>
    <property type="project" value="InterPro"/>
</dbReference>
<accession>A0AAE3R4V5</accession>
<feature type="domain" description="Response regulatory" evidence="5">
    <location>
        <begin position="5"/>
        <end position="121"/>
    </location>
</feature>
<dbReference type="Pfam" id="PF00196">
    <property type="entry name" value="GerE"/>
    <property type="match status" value="1"/>
</dbReference>
<evidence type="ECO:0000256" key="2">
    <source>
        <dbReference type="ARBA" id="ARBA00023125"/>
    </source>
</evidence>
<dbReference type="InterPro" id="IPR058245">
    <property type="entry name" value="NreC/VraR/RcsB-like_REC"/>
</dbReference>
<gene>
    <name evidence="6" type="ORF">QNI22_12335</name>
</gene>
<keyword evidence="7" id="KW-1185">Reference proteome</keyword>
<keyword evidence="1 3" id="KW-0597">Phosphoprotein</keyword>
<dbReference type="SUPFAM" id="SSF46894">
    <property type="entry name" value="C-terminal effector domain of the bipartite response regulators"/>
    <property type="match status" value="1"/>
</dbReference>
<evidence type="ECO:0000313" key="6">
    <source>
        <dbReference type="EMBL" id="MDJ1501444.1"/>
    </source>
</evidence>
<dbReference type="CDD" id="cd06170">
    <property type="entry name" value="LuxR_C_like"/>
    <property type="match status" value="1"/>
</dbReference>
<dbReference type="EMBL" id="JASJOU010000003">
    <property type="protein sequence ID" value="MDJ1501444.1"/>
    <property type="molecule type" value="Genomic_DNA"/>
</dbReference>
<evidence type="ECO:0000313" key="7">
    <source>
        <dbReference type="Proteomes" id="UP001232063"/>
    </source>
</evidence>
<dbReference type="Proteomes" id="UP001232063">
    <property type="component" value="Unassembled WGS sequence"/>
</dbReference>
<evidence type="ECO:0000256" key="3">
    <source>
        <dbReference type="PROSITE-ProRule" id="PRU00169"/>
    </source>
</evidence>
<proteinExistence type="predicted"/>
<dbReference type="InterPro" id="IPR011006">
    <property type="entry name" value="CheY-like_superfamily"/>
</dbReference>
<dbReference type="SMART" id="SM00421">
    <property type="entry name" value="HTH_LUXR"/>
    <property type="match status" value="1"/>
</dbReference>
<dbReference type="CDD" id="cd17535">
    <property type="entry name" value="REC_NarL-like"/>
    <property type="match status" value="1"/>
</dbReference>
<dbReference type="SMART" id="SM00448">
    <property type="entry name" value="REC"/>
    <property type="match status" value="1"/>
</dbReference>
<feature type="domain" description="HTH luxR-type" evidence="4">
    <location>
        <begin position="142"/>
        <end position="207"/>
    </location>
</feature>
<dbReference type="Gene3D" id="3.40.50.2300">
    <property type="match status" value="1"/>
</dbReference>
<dbReference type="RefSeq" id="WP_314510925.1">
    <property type="nucleotide sequence ID" value="NZ_JASJOU010000003.1"/>
</dbReference>
<dbReference type="PRINTS" id="PR00038">
    <property type="entry name" value="HTHLUXR"/>
</dbReference>
<dbReference type="SUPFAM" id="SSF52172">
    <property type="entry name" value="CheY-like"/>
    <property type="match status" value="1"/>
</dbReference>
<dbReference type="PROSITE" id="PS50110">
    <property type="entry name" value="RESPONSE_REGULATORY"/>
    <property type="match status" value="1"/>
</dbReference>
<organism evidence="6 7">
    <name type="scientific">Xanthocytophaga agilis</name>
    <dbReference type="NCBI Taxonomy" id="3048010"/>
    <lineage>
        <taxon>Bacteria</taxon>
        <taxon>Pseudomonadati</taxon>
        <taxon>Bacteroidota</taxon>
        <taxon>Cytophagia</taxon>
        <taxon>Cytophagales</taxon>
        <taxon>Rhodocytophagaceae</taxon>
        <taxon>Xanthocytophaga</taxon>
    </lineage>
</organism>
<dbReference type="GO" id="GO:0000160">
    <property type="term" value="P:phosphorelay signal transduction system"/>
    <property type="evidence" value="ECO:0007669"/>
    <property type="project" value="InterPro"/>
</dbReference>
<dbReference type="InterPro" id="IPR000792">
    <property type="entry name" value="Tscrpt_reg_LuxR_C"/>
</dbReference>
<evidence type="ECO:0000259" key="5">
    <source>
        <dbReference type="PROSITE" id="PS50110"/>
    </source>
</evidence>